<accession>A0A1I4DQC6</accession>
<evidence type="ECO:0000313" key="3">
    <source>
        <dbReference type="Proteomes" id="UP000199550"/>
    </source>
</evidence>
<dbReference type="Proteomes" id="UP000199550">
    <property type="component" value="Unassembled WGS sequence"/>
</dbReference>
<dbReference type="AlphaFoldDB" id="A0A1I4DQC6"/>
<name>A0A1I4DQC6_9RHOB</name>
<dbReference type="Pfam" id="PF08547">
    <property type="entry name" value="CIA30"/>
    <property type="match status" value="1"/>
</dbReference>
<dbReference type="EMBL" id="FOTF01000004">
    <property type="protein sequence ID" value="SFK94236.1"/>
    <property type="molecule type" value="Genomic_DNA"/>
</dbReference>
<sequence>MELNLNWEYVADTVMGGVSRGKITAAVIKGRDAVQLTGQVSLENDGGFIQMAADLPPEVQALGFTGLEVDATGNGEAYDIRLRTTDLTRPWQSYRTAFTPGPDWGSYRLPFAAFEAHRTDAPFNPANLRRLGIVAIGHAFAADVSVAAVRLYRA</sequence>
<dbReference type="InterPro" id="IPR013857">
    <property type="entry name" value="NADH-UbQ_OxRdtase-assoc_prot30"/>
</dbReference>
<dbReference type="STRING" id="195913.SAMN04488004_104240"/>
<gene>
    <name evidence="2" type="ORF">SAMN04488004_104240</name>
</gene>
<dbReference type="SUPFAM" id="SSF49785">
    <property type="entry name" value="Galactose-binding domain-like"/>
    <property type="match status" value="1"/>
</dbReference>
<reference evidence="2 3" key="1">
    <citation type="submission" date="2016-10" db="EMBL/GenBank/DDBJ databases">
        <authorList>
            <person name="de Groot N.N."/>
        </authorList>
    </citation>
    <scope>NUCLEOTIDE SEQUENCE [LARGE SCALE GENOMIC DNA]</scope>
    <source>
        <strain evidence="2 3">DSM 16199</strain>
    </source>
</reference>
<dbReference type="OrthoDB" id="442188at2"/>
<evidence type="ECO:0000259" key="1">
    <source>
        <dbReference type="Pfam" id="PF08547"/>
    </source>
</evidence>
<organism evidence="2 3">
    <name type="scientific">Loktanella salsilacus</name>
    <dbReference type="NCBI Taxonomy" id="195913"/>
    <lineage>
        <taxon>Bacteria</taxon>
        <taxon>Pseudomonadati</taxon>
        <taxon>Pseudomonadota</taxon>
        <taxon>Alphaproteobacteria</taxon>
        <taxon>Rhodobacterales</taxon>
        <taxon>Roseobacteraceae</taxon>
        <taxon>Loktanella</taxon>
    </lineage>
</organism>
<proteinExistence type="predicted"/>
<evidence type="ECO:0000313" key="2">
    <source>
        <dbReference type="EMBL" id="SFK94236.1"/>
    </source>
</evidence>
<keyword evidence="3" id="KW-1185">Reference proteome</keyword>
<protein>
    <submittedName>
        <fullName evidence="2">Complex I intermediate-associated protein 30 (CIA30)</fullName>
    </submittedName>
</protein>
<dbReference type="InterPro" id="IPR008979">
    <property type="entry name" value="Galactose-bd-like_sf"/>
</dbReference>
<feature type="domain" description="NADH:ubiquinone oxidoreductase intermediate-associated protein 30" evidence="1">
    <location>
        <begin position="6"/>
        <end position="137"/>
    </location>
</feature>